<dbReference type="AlphaFoldDB" id="A0A1M6HB05"/>
<evidence type="ECO:0000313" key="5">
    <source>
        <dbReference type="EMBL" id="SHJ19289.1"/>
    </source>
</evidence>
<keyword evidence="2" id="KW-0865">Zymogen</keyword>
<keyword evidence="3" id="KW-0456">Lyase</keyword>
<evidence type="ECO:0000256" key="2">
    <source>
        <dbReference type="ARBA" id="ARBA00023145"/>
    </source>
</evidence>
<keyword evidence="6" id="KW-1185">Reference proteome</keyword>
<dbReference type="RefSeq" id="WP_073316968.1">
    <property type="nucleotide sequence ID" value="NZ_FQYP01000006.1"/>
</dbReference>
<dbReference type="PANTHER" id="PTHR10067:SF6">
    <property type="entry name" value="PHOSPHATIDYLSERINE DECARBOXYLASE PROENZYME, MITOCHONDRIAL"/>
    <property type="match status" value="1"/>
</dbReference>
<evidence type="ECO:0000256" key="3">
    <source>
        <dbReference type="ARBA" id="ARBA00023239"/>
    </source>
</evidence>
<evidence type="ECO:0000256" key="1">
    <source>
        <dbReference type="ARBA" id="ARBA00022793"/>
    </source>
</evidence>
<dbReference type="GO" id="GO:0004609">
    <property type="term" value="F:phosphatidylserine decarboxylase activity"/>
    <property type="evidence" value="ECO:0007669"/>
    <property type="project" value="InterPro"/>
</dbReference>
<sequence length="286" mass="33156">MSKEIQMAASLDGKIDVLDSVQIKHASFYEFLSLRIWGVFPSWFQRFISGIYANVFNLHISKFLIKPYCKFHYEEADYLGQFKPPFGRSKYHNFQDFFVRQFKELPQNSSPTVWPCEGLLCDMDFVHNIQKSNVKGDLRAIHHIFGVSENEIDKDYVFTNVFLHNKNYHRIHAPVNGTITRIQHIKGDLVILRPWFYKDNPSIPAFRNERINIDITDDENQKWHLSIVGGPAVGTIELPEHIQLGSRVSKIDEIALFYLGSTCCMVAPAMPKHHVKNSLVYMGDTY</sequence>
<reference evidence="6" key="1">
    <citation type="submission" date="2016-11" db="EMBL/GenBank/DDBJ databases">
        <authorList>
            <person name="Varghese N."/>
            <person name="Submissions S."/>
        </authorList>
    </citation>
    <scope>NUCLEOTIDE SEQUENCE [LARGE SCALE GENOMIC DNA]</scope>
    <source>
        <strain evidence="6">DSM 22623</strain>
    </source>
</reference>
<dbReference type="Proteomes" id="UP000184432">
    <property type="component" value="Unassembled WGS sequence"/>
</dbReference>
<keyword evidence="1" id="KW-0210">Decarboxylase</keyword>
<organism evidence="5 6">
    <name type="scientific">Aquimarina spongiae</name>
    <dbReference type="NCBI Taxonomy" id="570521"/>
    <lineage>
        <taxon>Bacteria</taxon>
        <taxon>Pseudomonadati</taxon>
        <taxon>Bacteroidota</taxon>
        <taxon>Flavobacteriia</taxon>
        <taxon>Flavobacteriales</taxon>
        <taxon>Flavobacteriaceae</taxon>
        <taxon>Aquimarina</taxon>
    </lineage>
</organism>
<accession>A0A1M6HB05</accession>
<dbReference type="STRING" id="570521.SAMN04488508_106177"/>
<dbReference type="InterPro" id="IPR003817">
    <property type="entry name" value="PS_Dcarbxylase"/>
</dbReference>
<keyword evidence="4" id="KW-0670">Pyruvate</keyword>
<evidence type="ECO:0000313" key="6">
    <source>
        <dbReference type="Proteomes" id="UP000184432"/>
    </source>
</evidence>
<dbReference type="OrthoDB" id="9802030at2"/>
<proteinExistence type="predicted"/>
<dbReference type="Pfam" id="PF02666">
    <property type="entry name" value="PS_Dcarbxylase"/>
    <property type="match status" value="1"/>
</dbReference>
<evidence type="ECO:0000256" key="4">
    <source>
        <dbReference type="ARBA" id="ARBA00023317"/>
    </source>
</evidence>
<dbReference type="PANTHER" id="PTHR10067">
    <property type="entry name" value="PHOSPHATIDYLSERINE DECARBOXYLASE"/>
    <property type="match status" value="1"/>
</dbReference>
<protein>
    <submittedName>
        <fullName evidence="5">Phosphatidylserine decarboxylase</fullName>
    </submittedName>
</protein>
<dbReference type="EMBL" id="FQYP01000006">
    <property type="protein sequence ID" value="SHJ19289.1"/>
    <property type="molecule type" value="Genomic_DNA"/>
</dbReference>
<dbReference type="GO" id="GO:0006646">
    <property type="term" value="P:phosphatidylethanolamine biosynthetic process"/>
    <property type="evidence" value="ECO:0007669"/>
    <property type="project" value="TreeGrafter"/>
</dbReference>
<gene>
    <name evidence="5" type="ORF">SAMN04488508_106177</name>
</gene>
<name>A0A1M6HB05_9FLAO</name>